<comment type="caution">
    <text evidence="3">The sequence shown here is derived from an EMBL/GenBank/DDBJ whole genome shotgun (WGS) entry which is preliminary data.</text>
</comment>
<evidence type="ECO:0008006" key="5">
    <source>
        <dbReference type="Google" id="ProtNLM"/>
    </source>
</evidence>
<dbReference type="PIRSF" id="PIRSF003230">
    <property type="entry name" value="YbgC"/>
    <property type="match status" value="1"/>
</dbReference>
<evidence type="ECO:0000256" key="2">
    <source>
        <dbReference type="ARBA" id="ARBA00022801"/>
    </source>
</evidence>
<evidence type="ECO:0000256" key="1">
    <source>
        <dbReference type="ARBA" id="ARBA00005953"/>
    </source>
</evidence>
<sequence length="146" mass="17211">MTNTYPSTDMEMNITWGDCDAAGISYYARTFDWFTNGRMHFWENSDVPYMKTFHQLGIAIVCLKADCQYKKMLRPEDKVIVRTSLTEFTRSRMAFHYQIIKDDGQIACEGVTTHTYVDNHGNPFNLKKRFPELWGKLMNIWPEFNN</sequence>
<keyword evidence="4" id="KW-1185">Reference proteome</keyword>
<dbReference type="RefSeq" id="WP_055738750.1">
    <property type="nucleotide sequence ID" value="NZ_JAAIWL010000004.1"/>
</dbReference>
<dbReference type="EMBL" id="LJJC01000004">
    <property type="protein sequence ID" value="KQL53034.1"/>
    <property type="molecule type" value="Genomic_DNA"/>
</dbReference>
<protein>
    <recommendedName>
        <fullName evidence="5">4-hydroxybenzoyl-CoA thioesterase</fullName>
    </recommendedName>
</protein>
<dbReference type="InterPro" id="IPR006684">
    <property type="entry name" value="YbgC/YbaW"/>
</dbReference>
<dbReference type="PANTHER" id="PTHR31793">
    <property type="entry name" value="4-HYDROXYBENZOYL-COA THIOESTERASE FAMILY MEMBER"/>
    <property type="match status" value="1"/>
</dbReference>
<dbReference type="AlphaFoldDB" id="A0A0Q3WVI8"/>
<gene>
    <name evidence="3" type="ORF">AN964_05580</name>
</gene>
<dbReference type="CDD" id="cd00586">
    <property type="entry name" value="4HBT"/>
    <property type="match status" value="1"/>
</dbReference>
<dbReference type="Gene3D" id="3.10.129.10">
    <property type="entry name" value="Hotdog Thioesterase"/>
    <property type="match status" value="1"/>
</dbReference>
<dbReference type="Proteomes" id="UP000051888">
    <property type="component" value="Unassembled WGS sequence"/>
</dbReference>
<dbReference type="Pfam" id="PF13279">
    <property type="entry name" value="4HBT_2"/>
    <property type="match status" value="1"/>
</dbReference>
<accession>A0A0Q3WVI8</accession>
<dbReference type="PATRIC" id="fig|157838.3.peg.1242"/>
<proteinExistence type="inferred from homology"/>
<organism evidence="3 4">
    <name type="scientific">Heyndrickxia shackletonii</name>
    <dbReference type="NCBI Taxonomy" id="157838"/>
    <lineage>
        <taxon>Bacteria</taxon>
        <taxon>Bacillati</taxon>
        <taxon>Bacillota</taxon>
        <taxon>Bacilli</taxon>
        <taxon>Bacillales</taxon>
        <taxon>Bacillaceae</taxon>
        <taxon>Heyndrickxia</taxon>
    </lineage>
</organism>
<dbReference type="InterPro" id="IPR029069">
    <property type="entry name" value="HotDog_dom_sf"/>
</dbReference>
<reference evidence="3 4" key="1">
    <citation type="submission" date="2015-09" db="EMBL/GenBank/DDBJ databases">
        <title>Genome sequencing project for genomic taxonomy and phylogenomics of Bacillus-like bacteria.</title>
        <authorList>
            <person name="Liu B."/>
            <person name="Wang J."/>
            <person name="Zhu Y."/>
            <person name="Liu G."/>
            <person name="Chen Q."/>
            <person name="Chen Z."/>
            <person name="Lan J."/>
            <person name="Che J."/>
            <person name="Ge C."/>
            <person name="Shi H."/>
            <person name="Pan Z."/>
            <person name="Liu X."/>
        </authorList>
    </citation>
    <scope>NUCLEOTIDE SEQUENCE [LARGE SCALE GENOMIC DNA]</scope>
    <source>
        <strain evidence="3 4">LMG 18435</strain>
    </source>
</reference>
<dbReference type="OrthoDB" id="9800856at2"/>
<keyword evidence="2" id="KW-0378">Hydrolase</keyword>
<dbReference type="SUPFAM" id="SSF54637">
    <property type="entry name" value="Thioesterase/thiol ester dehydrase-isomerase"/>
    <property type="match status" value="1"/>
</dbReference>
<dbReference type="InterPro" id="IPR050563">
    <property type="entry name" value="4-hydroxybenzoyl-CoA_TE"/>
</dbReference>
<evidence type="ECO:0000313" key="3">
    <source>
        <dbReference type="EMBL" id="KQL53034.1"/>
    </source>
</evidence>
<name>A0A0Q3WVI8_9BACI</name>
<evidence type="ECO:0000313" key="4">
    <source>
        <dbReference type="Proteomes" id="UP000051888"/>
    </source>
</evidence>
<comment type="similarity">
    <text evidence="1">Belongs to the 4-hydroxybenzoyl-CoA thioesterase family.</text>
</comment>
<dbReference type="STRING" id="157838.AN964_05580"/>
<dbReference type="PANTHER" id="PTHR31793:SF27">
    <property type="entry name" value="NOVEL THIOESTERASE SUPERFAMILY DOMAIN AND SAPOSIN A-TYPE DOMAIN CONTAINING PROTEIN (0610012H03RIK)"/>
    <property type="match status" value="1"/>
</dbReference>
<dbReference type="GO" id="GO:0047617">
    <property type="term" value="F:fatty acyl-CoA hydrolase activity"/>
    <property type="evidence" value="ECO:0007669"/>
    <property type="project" value="TreeGrafter"/>
</dbReference>